<feature type="transmembrane region" description="Helical" evidence="12">
    <location>
        <begin position="117"/>
        <end position="139"/>
    </location>
</feature>
<evidence type="ECO:0000256" key="11">
    <source>
        <dbReference type="ARBA" id="ARBA00023444"/>
    </source>
</evidence>
<keyword evidence="5 12" id="KW-1133">Transmembrane helix</keyword>
<feature type="transmembrane region" description="Helical" evidence="12">
    <location>
        <begin position="176"/>
        <end position="196"/>
    </location>
</feature>
<evidence type="ECO:0000256" key="1">
    <source>
        <dbReference type="ARBA" id="ARBA00004141"/>
    </source>
</evidence>
<gene>
    <name evidence="13" type="ORF">GO621_06320</name>
</gene>
<keyword evidence="8" id="KW-0350">Heme biosynthesis</keyword>
<keyword evidence="7" id="KW-0408">Iron</keyword>
<keyword evidence="9 12" id="KW-0472">Membrane</keyword>
<organism evidence="13 14">
    <name type="scientific">Mucilaginibacter arboris</name>
    <dbReference type="NCBI Taxonomy" id="2682090"/>
    <lineage>
        <taxon>Bacteria</taxon>
        <taxon>Pseudomonadati</taxon>
        <taxon>Bacteroidota</taxon>
        <taxon>Sphingobacteriia</taxon>
        <taxon>Sphingobacteriales</taxon>
        <taxon>Sphingobacteriaceae</taxon>
        <taxon>Mucilaginibacter</taxon>
    </lineage>
</organism>
<dbReference type="GO" id="GO:0006784">
    <property type="term" value="P:heme A biosynthetic process"/>
    <property type="evidence" value="ECO:0007669"/>
    <property type="project" value="InterPro"/>
</dbReference>
<dbReference type="InterPro" id="IPR050450">
    <property type="entry name" value="COX15/CtaA_HemeA_synthase"/>
</dbReference>
<dbReference type="GO" id="GO:0046872">
    <property type="term" value="F:metal ion binding"/>
    <property type="evidence" value="ECO:0007669"/>
    <property type="project" value="UniProtKB-KW"/>
</dbReference>
<keyword evidence="4" id="KW-0479">Metal-binding</keyword>
<feature type="transmembrane region" description="Helical" evidence="12">
    <location>
        <begin position="212"/>
        <end position="231"/>
    </location>
</feature>
<sequence length="359" mass="40104">MKYSKAEKRFQFINLLSIVALFVLILAGGVVRSTGSGMGCPDWPKCFGQYIPPVKEAQLPANYRTQFAANQLKKNQHFAKLLNAFGYTSLASKIKSDASIVNHQQEQFNAAKTWTEYINRLIGAITGILLLLTAAYSFYYWKNSKVIVFLSVINLVLVAFQAWLGSIVVSSNLVPWIVTAHMLIALGILAISIYTWHQSKLLHLNKKIKTKAFVLIITGAALILDIVQITIGTEVREKIDEYSGRLNGSFRQEWINGASKVLDNHKNLALIVIIVNVLLYLVIRKNFIKSSVQQQLMSASFVIIMLQAFAGAILTYWSLPPVAQIAHIILASLLFGAQFYLLLNLFKSAETLGAKYEME</sequence>
<evidence type="ECO:0000256" key="5">
    <source>
        <dbReference type="ARBA" id="ARBA00022989"/>
    </source>
</evidence>
<dbReference type="GO" id="GO:0016020">
    <property type="term" value="C:membrane"/>
    <property type="evidence" value="ECO:0007669"/>
    <property type="project" value="UniProtKB-SubCell"/>
</dbReference>
<protein>
    <submittedName>
        <fullName evidence="13">Heme A synthase</fullName>
    </submittedName>
</protein>
<dbReference type="Proteomes" id="UP000462014">
    <property type="component" value="Unassembled WGS sequence"/>
</dbReference>
<feature type="transmembrane region" description="Helical" evidence="12">
    <location>
        <begin position="12"/>
        <end position="31"/>
    </location>
</feature>
<evidence type="ECO:0000256" key="8">
    <source>
        <dbReference type="ARBA" id="ARBA00023133"/>
    </source>
</evidence>
<keyword evidence="14" id="KW-1185">Reference proteome</keyword>
<evidence type="ECO:0000256" key="4">
    <source>
        <dbReference type="ARBA" id="ARBA00022723"/>
    </source>
</evidence>
<comment type="subcellular location">
    <subcellularLocation>
        <location evidence="1">Membrane</location>
        <topology evidence="1">Multi-pass membrane protein</topology>
    </subcellularLocation>
</comment>
<feature type="transmembrane region" description="Helical" evidence="12">
    <location>
        <begin position="295"/>
        <end position="319"/>
    </location>
</feature>
<dbReference type="PANTHER" id="PTHR35457">
    <property type="entry name" value="HEME A SYNTHASE"/>
    <property type="match status" value="1"/>
</dbReference>
<keyword evidence="2" id="KW-1003">Cell membrane</keyword>
<feature type="transmembrane region" description="Helical" evidence="12">
    <location>
        <begin position="325"/>
        <end position="346"/>
    </location>
</feature>
<keyword evidence="10" id="KW-1015">Disulfide bond</keyword>
<evidence type="ECO:0000256" key="10">
    <source>
        <dbReference type="ARBA" id="ARBA00023157"/>
    </source>
</evidence>
<comment type="caution">
    <text evidence="13">The sequence shown here is derived from an EMBL/GenBank/DDBJ whole genome shotgun (WGS) entry which is preliminary data.</text>
</comment>
<reference evidence="13 14" key="1">
    <citation type="submission" date="2019-12" db="EMBL/GenBank/DDBJ databases">
        <title>Mucilaginibacter sp. HMF7410 genome sequencing and assembly.</title>
        <authorList>
            <person name="Kang H."/>
            <person name="Cha I."/>
            <person name="Kim H."/>
            <person name="Joh K."/>
        </authorList>
    </citation>
    <scope>NUCLEOTIDE SEQUENCE [LARGE SCALE GENOMIC DNA]</scope>
    <source>
        <strain evidence="13 14">HMF7410</strain>
    </source>
</reference>
<evidence type="ECO:0000256" key="9">
    <source>
        <dbReference type="ARBA" id="ARBA00023136"/>
    </source>
</evidence>
<evidence type="ECO:0000256" key="3">
    <source>
        <dbReference type="ARBA" id="ARBA00022692"/>
    </source>
</evidence>
<dbReference type="AlphaFoldDB" id="A0A7K1SUY9"/>
<evidence type="ECO:0000256" key="2">
    <source>
        <dbReference type="ARBA" id="ARBA00022475"/>
    </source>
</evidence>
<evidence type="ECO:0000256" key="7">
    <source>
        <dbReference type="ARBA" id="ARBA00023004"/>
    </source>
</evidence>
<evidence type="ECO:0000256" key="12">
    <source>
        <dbReference type="SAM" id="Phobius"/>
    </source>
</evidence>
<evidence type="ECO:0000313" key="13">
    <source>
        <dbReference type="EMBL" id="MVN21146.1"/>
    </source>
</evidence>
<feature type="transmembrane region" description="Helical" evidence="12">
    <location>
        <begin position="267"/>
        <end position="283"/>
    </location>
</feature>
<dbReference type="PANTHER" id="PTHR35457:SF1">
    <property type="entry name" value="HEME A SYNTHASE"/>
    <property type="match status" value="1"/>
</dbReference>
<dbReference type="GO" id="GO:0016491">
    <property type="term" value="F:oxidoreductase activity"/>
    <property type="evidence" value="ECO:0007669"/>
    <property type="project" value="UniProtKB-KW"/>
</dbReference>
<dbReference type="Pfam" id="PF02628">
    <property type="entry name" value="COX15-CtaA"/>
    <property type="match status" value="2"/>
</dbReference>
<keyword evidence="6" id="KW-0560">Oxidoreductase</keyword>
<proteinExistence type="predicted"/>
<keyword evidence="3 12" id="KW-0812">Transmembrane</keyword>
<evidence type="ECO:0000313" key="14">
    <source>
        <dbReference type="Proteomes" id="UP000462014"/>
    </source>
</evidence>
<dbReference type="InterPro" id="IPR003780">
    <property type="entry name" value="COX15/CtaA_fam"/>
</dbReference>
<evidence type="ECO:0000256" key="6">
    <source>
        <dbReference type="ARBA" id="ARBA00023002"/>
    </source>
</evidence>
<feature type="transmembrane region" description="Helical" evidence="12">
    <location>
        <begin position="146"/>
        <end position="164"/>
    </location>
</feature>
<name>A0A7K1SUY9_9SPHI</name>
<comment type="pathway">
    <text evidence="11">Porphyrin-containing compound metabolism.</text>
</comment>
<dbReference type="RefSeq" id="WP_157565264.1">
    <property type="nucleotide sequence ID" value="NZ_WPIK01000005.1"/>
</dbReference>
<dbReference type="EMBL" id="WPIK01000005">
    <property type="protein sequence ID" value="MVN21146.1"/>
    <property type="molecule type" value="Genomic_DNA"/>
</dbReference>
<accession>A0A7K1SUY9</accession>